<feature type="transmembrane region" description="Helical" evidence="16">
    <location>
        <begin position="289"/>
        <end position="310"/>
    </location>
</feature>
<evidence type="ECO:0000256" key="4">
    <source>
        <dbReference type="ARBA" id="ARBA00022989"/>
    </source>
</evidence>
<comment type="catalytic activity">
    <reaction evidence="6">
        <text>a 1,2-diacyl-sn-glycero-3-phosphoethanolamine(in) = a 1,2-diacyl-sn-glycero-3-phosphoethanolamine(out)</text>
        <dbReference type="Rhea" id="RHEA:38895"/>
        <dbReference type="ChEBI" id="CHEBI:64612"/>
    </reaction>
</comment>
<evidence type="ECO:0000256" key="15">
    <source>
        <dbReference type="SAM" id="MobiDB-lite"/>
    </source>
</evidence>
<evidence type="ECO:0000256" key="16">
    <source>
        <dbReference type="SAM" id="Phobius"/>
    </source>
</evidence>
<comment type="catalytic activity">
    <reaction evidence="9">
        <text>6-(alpha-D-glucosaminyl)-(1-octadecanoyl,2-(9Z)-octadecenoyl-sn-glycero-3-phospho)-1D-myo-inositol(in) = 6-(alpha-D-glucosaminyl)-(1-octadecanoyl,2-(9Z)-octadecenoyl-sn-glycero-3-phospho)-1D-myo-inositol(out)</text>
        <dbReference type="Rhea" id="RHEA:71495"/>
        <dbReference type="ChEBI" id="CHEBI:190691"/>
    </reaction>
</comment>
<evidence type="ECO:0000256" key="14">
    <source>
        <dbReference type="ARBA" id="ARBA00093208"/>
    </source>
</evidence>
<comment type="catalytic activity">
    <reaction evidence="8">
        <text>a 1,2-diacyl-sn-glycero-3-phospho-(1D-myo-inositol)(in) = a 1,2-diacyl-sn-glycero-3-phospho-(1D-myo-inositol)(out)</text>
        <dbReference type="Rhea" id="RHEA:38691"/>
        <dbReference type="ChEBI" id="CHEBI:57880"/>
    </reaction>
</comment>
<feature type="transmembrane region" description="Helical" evidence="16">
    <location>
        <begin position="352"/>
        <end position="372"/>
    </location>
</feature>
<feature type="transmembrane region" description="Helical" evidence="16">
    <location>
        <begin position="331"/>
        <end position="346"/>
    </location>
</feature>
<evidence type="ECO:0000256" key="12">
    <source>
        <dbReference type="ARBA" id="ARBA00043155"/>
    </source>
</evidence>
<dbReference type="Proteomes" id="UP001219934">
    <property type="component" value="Unassembled WGS sequence"/>
</dbReference>
<reference evidence="17" key="1">
    <citation type="submission" date="2022-11" db="EMBL/GenBank/DDBJ databases">
        <title>Chromosome-level genome of Pogonophryne albipinna.</title>
        <authorList>
            <person name="Jo E."/>
        </authorList>
    </citation>
    <scope>NUCLEOTIDE SEQUENCE</scope>
    <source>
        <strain evidence="17">SGF0006</strain>
        <tissue evidence="17">Muscle</tissue>
    </source>
</reference>
<keyword evidence="18" id="KW-1185">Reference proteome</keyword>
<dbReference type="AlphaFoldDB" id="A0AAD6FDN7"/>
<keyword evidence="4 16" id="KW-1133">Transmembrane helix</keyword>
<proteinExistence type="inferred from homology"/>
<accession>A0AAD6FDN7</accession>
<comment type="function">
    <text evidence="13">Scramblase that mediates the translocation of glucosaminylphosphatidylinositol (alpha-D-GlcN-(1-6)-(1,2-diacyl-sn-glycero-3-phospho)-1D-myo-inositol, GlcN-PI) across the endoplasmic reticulum (ER) membrane, from the cytosolic leaflet to the luminal leaflet of the ER membrane, where it participates in the biosynthesis of glycosylphosphatidylinositol (GPI). GPI is a lipid glycoconjugate involved in post-translational modification of proteins. Can also translocate 1,2-diacyl-sn-glycero-3-phospho-(1D-myo-inositol) (phosphatidylinositol or PI), as well as several other phospholipids (1,2-diacyl-sn-glycero-3-phosphocholine, 1,2-diacyl-sn-glycero-3-phosphoethanolamine), and N-acetylglucosaminylphosphatidylinositol (GlcNAc-PI) in vitro.</text>
</comment>
<feature type="transmembrane region" description="Helical" evidence="16">
    <location>
        <begin position="430"/>
        <end position="451"/>
    </location>
</feature>
<keyword evidence="5 16" id="KW-0472">Membrane</keyword>
<evidence type="ECO:0000256" key="6">
    <source>
        <dbReference type="ARBA" id="ARBA00024615"/>
    </source>
</evidence>
<feature type="region of interest" description="Disordered" evidence="15">
    <location>
        <begin position="152"/>
        <end position="172"/>
    </location>
</feature>
<dbReference type="GO" id="GO:0016020">
    <property type="term" value="C:membrane"/>
    <property type="evidence" value="ECO:0007669"/>
    <property type="project" value="UniProtKB-SubCell"/>
</dbReference>
<sequence>MFPSCQSKAPAGDSGGDSTKRSSIAKMLLGVFVVYMLHTAWLLYGFLNTKPCDRSKGELCISSYLTARPRLQLSVFTCLVPDNSQLNLAVRIDQFDPHSSFEREVNVSLPEQTRDNGTLFAVVYIHKAGVSPLEDGREVHYAAQLTTYIAPPHTEGQRDTHKRASPRSENPVSHWRPHLSVTMMSEDFTFNKAGLPSDVRRYMRVSQEGRQMIYLPLLLVNEISFRVRDLVEISSSTIRLPLTVSYEGISLRGFRFWVHLQDIVYSLRQFGFTEENVDEIKETLVGSNLYLLVLTALITALQLICEFLALKNDFCSWRKKKTMAGMSRKSVLWRSLSTLLIFLHLLEETSLLVLLPVGLGAFLEVWKLFTVYKVQFQWRSSKLHVIKLDEEERKTVEYDKQASRYLSYLVYPLCISGAIFSLAYLRQKSYYSWLVNSLVTGVYAFGFLSMAPQLFINHKLKSVSHLQGTVLMYRGVNTLISDLCSCATFFSSSGSFSSSHQLSCFRDELLFFLYLYQRR</sequence>
<evidence type="ECO:0000256" key="9">
    <source>
        <dbReference type="ARBA" id="ARBA00036810"/>
    </source>
</evidence>
<evidence type="ECO:0000256" key="2">
    <source>
        <dbReference type="ARBA" id="ARBA00009310"/>
    </source>
</evidence>
<protein>
    <recommendedName>
        <fullName evidence="10">Lipid scramblase CLPTM1L</fullName>
    </recommendedName>
    <alternativeName>
        <fullName evidence="12">Cisplatin resistance-related protein 9</fullName>
    </alternativeName>
    <alternativeName>
        <fullName evidence="11">Cleft lip and palate transmembrane protein 1-like protein</fullName>
    </alternativeName>
</protein>
<feature type="transmembrane region" description="Helical" evidence="16">
    <location>
        <begin position="27"/>
        <end position="47"/>
    </location>
</feature>
<evidence type="ECO:0000256" key="11">
    <source>
        <dbReference type="ARBA" id="ARBA00042320"/>
    </source>
</evidence>
<comment type="catalytic activity">
    <reaction evidence="7">
        <text>a 1,2-diacyl-sn-glycero-3-phosphocholine(in) = a 1,2-diacyl-sn-glycero-3-phosphocholine(out)</text>
        <dbReference type="Rhea" id="RHEA:38571"/>
        <dbReference type="ChEBI" id="CHEBI:57643"/>
    </reaction>
</comment>
<feature type="transmembrane region" description="Helical" evidence="16">
    <location>
        <begin position="405"/>
        <end position="424"/>
    </location>
</feature>
<comment type="subcellular location">
    <subcellularLocation>
        <location evidence="1">Membrane</location>
        <topology evidence="1">Multi-pass membrane protein</topology>
    </subcellularLocation>
</comment>
<name>A0AAD6FDN7_9TELE</name>
<evidence type="ECO:0000256" key="1">
    <source>
        <dbReference type="ARBA" id="ARBA00004141"/>
    </source>
</evidence>
<dbReference type="PANTHER" id="PTHR21347">
    <property type="entry name" value="CLEFT LIP AND PALATE ASSOCIATED TRANSMEMBRANE PROTEIN-RELATED"/>
    <property type="match status" value="1"/>
</dbReference>
<evidence type="ECO:0000256" key="5">
    <source>
        <dbReference type="ARBA" id="ARBA00023136"/>
    </source>
</evidence>
<evidence type="ECO:0000256" key="10">
    <source>
        <dbReference type="ARBA" id="ARBA00040905"/>
    </source>
</evidence>
<evidence type="ECO:0000256" key="7">
    <source>
        <dbReference type="ARBA" id="ARBA00024631"/>
    </source>
</evidence>
<evidence type="ECO:0000256" key="13">
    <source>
        <dbReference type="ARBA" id="ARBA00045827"/>
    </source>
</evidence>
<gene>
    <name evidence="17" type="ORF">JOQ06_025147</name>
</gene>
<dbReference type="PANTHER" id="PTHR21347:SF0">
    <property type="entry name" value="LIPID SCRAMBLASE CLPTM1L"/>
    <property type="match status" value="1"/>
</dbReference>
<evidence type="ECO:0000313" key="18">
    <source>
        <dbReference type="Proteomes" id="UP001219934"/>
    </source>
</evidence>
<comment type="similarity">
    <text evidence="2">Belongs to the CLPTM1 family.</text>
</comment>
<evidence type="ECO:0000256" key="3">
    <source>
        <dbReference type="ARBA" id="ARBA00022692"/>
    </source>
</evidence>
<evidence type="ECO:0000313" key="17">
    <source>
        <dbReference type="EMBL" id="KAJ4930844.1"/>
    </source>
</evidence>
<comment type="catalytic activity">
    <reaction evidence="14">
        <text>a 6-(alpha-D-glucosaminyl)-1-(1,2-diacyl-sn-glycero-3-phospho)-1D-myo-inositol(in) = a 6-(alpha-D-glucosaminyl)-1-(1,2-diacyl-sn-glycero-3-phospho)-1D-myo-inositol(out)</text>
        <dbReference type="Rhea" id="RHEA:71491"/>
        <dbReference type="ChEBI" id="CHEBI:57997"/>
    </reaction>
</comment>
<evidence type="ECO:0000256" key="8">
    <source>
        <dbReference type="ARBA" id="ARBA00035895"/>
    </source>
</evidence>
<dbReference type="EMBL" id="JAPTMU010000015">
    <property type="protein sequence ID" value="KAJ4930844.1"/>
    <property type="molecule type" value="Genomic_DNA"/>
</dbReference>
<dbReference type="Pfam" id="PF05602">
    <property type="entry name" value="CLPTM1"/>
    <property type="match status" value="1"/>
</dbReference>
<dbReference type="GO" id="GO:0012505">
    <property type="term" value="C:endomembrane system"/>
    <property type="evidence" value="ECO:0007669"/>
    <property type="project" value="TreeGrafter"/>
</dbReference>
<dbReference type="InterPro" id="IPR008429">
    <property type="entry name" value="CLPTM1"/>
</dbReference>
<organism evidence="17 18">
    <name type="scientific">Pogonophryne albipinna</name>
    <dbReference type="NCBI Taxonomy" id="1090488"/>
    <lineage>
        <taxon>Eukaryota</taxon>
        <taxon>Metazoa</taxon>
        <taxon>Chordata</taxon>
        <taxon>Craniata</taxon>
        <taxon>Vertebrata</taxon>
        <taxon>Euteleostomi</taxon>
        <taxon>Actinopterygii</taxon>
        <taxon>Neopterygii</taxon>
        <taxon>Teleostei</taxon>
        <taxon>Neoteleostei</taxon>
        <taxon>Acanthomorphata</taxon>
        <taxon>Eupercaria</taxon>
        <taxon>Perciformes</taxon>
        <taxon>Notothenioidei</taxon>
        <taxon>Pogonophryne</taxon>
    </lineage>
</organism>
<comment type="caution">
    <text evidence="17">The sequence shown here is derived from an EMBL/GenBank/DDBJ whole genome shotgun (WGS) entry which is preliminary data.</text>
</comment>
<keyword evidence="3 16" id="KW-0812">Transmembrane</keyword>